<evidence type="ECO:0000256" key="4">
    <source>
        <dbReference type="ARBA" id="ARBA00025742"/>
    </source>
</evidence>
<evidence type="ECO:0000259" key="5">
    <source>
        <dbReference type="Pfam" id="PF00149"/>
    </source>
</evidence>
<name>A0A5A9WAP7_9GAMM</name>
<protein>
    <recommendedName>
        <fullName evidence="5">Calcineurin-like phosphoesterase domain-containing protein</fullName>
    </recommendedName>
</protein>
<feature type="domain" description="Calcineurin-like phosphoesterase" evidence="5">
    <location>
        <begin position="25"/>
        <end position="215"/>
    </location>
</feature>
<dbReference type="Pfam" id="PF00149">
    <property type="entry name" value="Metallophos"/>
    <property type="match status" value="1"/>
</dbReference>
<dbReference type="PANTHER" id="PTHR42988">
    <property type="entry name" value="PHOSPHOHYDROLASE"/>
    <property type="match status" value="1"/>
</dbReference>
<dbReference type="GO" id="GO:0046872">
    <property type="term" value="F:metal ion binding"/>
    <property type="evidence" value="ECO:0007669"/>
    <property type="project" value="UniProtKB-KW"/>
</dbReference>
<keyword evidence="3" id="KW-0408">Iron</keyword>
<organism evidence="6 7">
    <name type="scientific">Nitrincola tapanii</name>
    <dbReference type="NCBI Taxonomy" id="1708751"/>
    <lineage>
        <taxon>Bacteria</taxon>
        <taxon>Pseudomonadati</taxon>
        <taxon>Pseudomonadota</taxon>
        <taxon>Gammaproteobacteria</taxon>
        <taxon>Oceanospirillales</taxon>
        <taxon>Oceanospirillaceae</taxon>
        <taxon>Nitrincola</taxon>
    </lineage>
</organism>
<dbReference type="InterPro" id="IPR050884">
    <property type="entry name" value="CNP_phosphodiesterase-III"/>
</dbReference>
<evidence type="ECO:0000256" key="1">
    <source>
        <dbReference type="ARBA" id="ARBA00022723"/>
    </source>
</evidence>
<dbReference type="AlphaFoldDB" id="A0A5A9WAP7"/>
<dbReference type="Gene3D" id="3.60.21.10">
    <property type="match status" value="1"/>
</dbReference>
<gene>
    <name evidence="6" type="ORF">E1H14_01955</name>
</gene>
<dbReference type="InterPro" id="IPR004843">
    <property type="entry name" value="Calcineurin-like_PHP"/>
</dbReference>
<dbReference type="GO" id="GO:0016787">
    <property type="term" value="F:hydrolase activity"/>
    <property type="evidence" value="ECO:0007669"/>
    <property type="project" value="UniProtKB-KW"/>
</dbReference>
<dbReference type="Proteomes" id="UP000325302">
    <property type="component" value="Unassembled WGS sequence"/>
</dbReference>
<dbReference type="OrthoDB" id="9784378at2"/>
<evidence type="ECO:0000256" key="3">
    <source>
        <dbReference type="ARBA" id="ARBA00023004"/>
    </source>
</evidence>
<keyword evidence="7" id="KW-1185">Reference proteome</keyword>
<evidence type="ECO:0000313" key="7">
    <source>
        <dbReference type="Proteomes" id="UP000325302"/>
    </source>
</evidence>
<reference evidence="6 7" key="1">
    <citation type="submission" date="2019-03" db="EMBL/GenBank/DDBJ databases">
        <title>Nitrincola sp. nov. isolated from an Indian soda lake.</title>
        <authorList>
            <person name="Joshi A."/>
            <person name="Thite S.V."/>
            <person name="Joseph N."/>
            <person name="Dhotre D."/>
            <person name="Moorthy M."/>
            <person name="Shouche Y.S."/>
        </authorList>
    </citation>
    <scope>NUCLEOTIDE SEQUENCE [LARGE SCALE GENOMIC DNA]</scope>
    <source>
        <strain evidence="6 7">MEB193</strain>
    </source>
</reference>
<comment type="caution">
    <text evidence="6">The sequence shown here is derived from an EMBL/GenBank/DDBJ whole genome shotgun (WGS) entry which is preliminary data.</text>
</comment>
<comment type="similarity">
    <text evidence="4">Belongs to the cyclic nucleotide phosphodiesterase class-III family.</text>
</comment>
<evidence type="ECO:0000313" key="6">
    <source>
        <dbReference type="EMBL" id="KAA0876511.1"/>
    </source>
</evidence>
<dbReference type="SUPFAM" id="SSF56300">
    <property type="entry name" value="Metallo-dependent phosphatases"/>
    <property type="match status" value="1"/>
</dbReference>
<keyword evidence="1" id="KW-0479">Metal-binding</keyword>
<sequence length="284" mass="31571">MVKSMSELWLRNPEGADLMAAKLLLQISDCHWMPQAGGLFRDQDPEAQLKALIAQLLDEAIYPDLLVLTGDLVHHGAAERYQALLAALAALPCPKIWLPGNHDDRTAMQEVERKAPAELSRTRCLLGAWQLVCLDSTYAADGRGAGYLSPASWQVLAEIRSEPQQMPVLLMLHHHPLPTGTDWQDAIMLQDAELLWAYLQEVPRVKGLICGHLHRALYWQHQGIEVWSAPSTALQFSPACGHAEVEHLLPASLPGVNLYHLHDDGRIECEVRRLASAWHDAPQG</sequence>
<dbReference type="PANTHER" id="PTHR42988:SF2">
    <property type="entry name" value="CYCLIC NUCLEOTIDE PHOSPHODIESTERASE CBUA0032-RELATED"/>
    <property type="match status" value="1"/>
</dbReference>
<proteinExistence type="inferred from homology"/>
<evidence type="ECO:0000256" key="2">
    <source>
        <dbReference type="ARBA" id="ARBA00022801"/>
    </source>
</evidence>
<keyword evidence="2" id="KW-0378">Hydrolase</keyword>
<accession>A0A5A9WAP7</accession>
<dbReference type="InterPro" id="IPR029052">
    <property type="entry name" value="Metallo-depent_PP-like"/>
</dbReference>
<dbReference type="EMBL" id="SMRS01000001">
    <property type="protein sequence ID" value="KAA0876511.1"/>
    <property type="molecule type" value="Genomic_DNA"/>
</dbReference>